<dbReference type="InterPro" id="IPR040690">
    <property type="entry name" value="FtsX_ECD"/>
</dbReference>
<dbReference type="RefSeq" id="WP_183653604.1">
    <property type="nucleotide sequence ID" value="NZ_JACIBV010000001.1"/>
</dbReference>
<keyword evidence="1" id="KW-1133">Transmembrane helix</keyword>
<comment type="caution">
    <text evidence="3">The sequence shown here is derived from an EMBL/GenBank/DDBJ whole genome shotgun (WGS) entry which is preliminary data.</text>
</comment>
<evidence type="ECO:0000313" key="4">
    <source>
        <dbReference type="Proteomes" id="UP000579945"/>
    </source>
</evidence>
<keyword evidence="4" id="KW-1185">Reference proteome</keyword>
<reference evidence="3 4" key="1">
    <citation type="submission" date="2020-08" db="EMBL/GenBank/DDBJ databases">
        <title>Sequencing the genomes of 1000 actinobacteria strains.</title>
        <authorList>
            <person name="Klenk H.-P."/>
        </authorList>
    </citation>
    <scope>NUCLEOTIDE SEQUENCE [LARGE SCALE GENOMIC DNA]</scope>
    <source>
        <strain evidence="3 4">DSM 44320</strain>
    </source>
</reference>
<dbReference type="GeneID" id="95391979"/>
<dbReference type="Proteomes" id="UP000579945">
    <property type="component" value="Unassembled WGS sequence"/>
</dbReference>
<protein>
    <recommendedName>
        <fullName evidence="2">FtsX extracellular domain-containing protein</fullName>
    </recommendedName>
</protein>
<proteinExistence type="predicted"/>
<dbReference type="AlphaFoldDB" id="A0A7W5V9V8"/>
<name>A0A7W5V9V8_9ACTN</name>
<dbReference type="EMBL" id="JACIBV010000001">
    <property type="protein sequence ID" value="MBB3729800.1"/>
    <property type="molecule type" value="Genomic_DNA"/>
</dbReference>
<accession>A0A7W5V9V8</accession>
<organism evidence="3 4">
    <name type="scientific">Nonomuraea dietziae</name>
    <dbReference type="NCBI Taxonomy" id="65515"/>
    <lineage>
        <taxon>Bacteria</taxon>
        <taxon>Bacillati</taxon>
        <taxon>Actinomycetota</taxon>
        <taxon>Actinomycetes</taxon>
        <taxon>Streptosporangiales</taxon>
        <taxon>Streptosporangiaceae</taxon>
        <taxon>Nonomuraea</taxon>
    </lineage>
</organism>
<dbReference type="Gene3D" id="3.30.70.3040">
    <property type="match status" value="1"/>
</dbReference>
<feature type="transmembrane region" description="Helical" evidence="1">
    <location>
        <begin position="39"/>
        <end position="59"/>
    </location>
</feature>
<keyword evidence="1" id="KW-0472">Membrane</keyword>
<sequence>MNSPMEDRLRDALVSAGATVEPETLTPLRTPDRHRRFRVDLRLVAVAAAVAGVAMFLMLRPTHHDAPVLAAGMVPVNWSEGEPEISVFLCKPDSPFPACADDVRPDRGAIEQALRARPEVKSVVYEDQQVNYERFRQSQVGRDGKLLQAVTVDDMPDAFRLRMRQGTDWSAAMAAASELDGVSRVINQVCAAKRAELFEIIKEKIFGPDDEVCMTP</sequence>
<feature type="domain" description="FtsX extracellular" evidence="2">
    <location>
        <begin position="84"/>
        <end position="185"/>
    </location>
</feature>
<keyword evidence="1" id="KW-0812">Transmembrane</keyword>
<gene>
    <name evidence="3" type="ORF">FHR33_005660</name>
</gene>
<evidence type="ECO:0000256" key="1">
    <source>
        <dbReference type="SAM" id="Phobius"/>
    </source>
</evidence>
<dbReference type="Pfam" id="PF18075">
    <property type="entry name" value="FtsX_ECD"/>
    <property type="match status" value="1"/>
</dbReference>
<evidence type="ECO:0000313" key="3">
    <source>
        <dbReference type="EMBL" id="MBB3729800.1"/>
    </source>
</evidence>
<evidence type="ECO:0000259" key="2">
    <source>
        <dbReference type="Pfam" id="PF18075"/>
    </source>
</evidence>